<dbReference type="Pfam" id="PF14223">
    <property type="entry name" value="Retrotran_gag_2"/>
    <property type="match status" value="1"/>
</dbReference>
<evidence type="ECO:0000313" key="6">
    <source>
        <dbReference type="EMBL" id="RVW51377.1"/>
    </source>
</evidence>
<name>A0A438EUJ0_VITVI</name>
<feature type="domain" description="Retroviral polymerase SH3-like" evidence="5">
    <location>
        <begin position="528"/>
        <end position="565"/>
    </location>
</feature>
<dbReference type="InterPro" id="IPR013103">
    <property type="entry name" value="RVT_2"/>
</dbReference>
<organism evidence="6 7">
    <name type="scientific">Vitis vinifera</name>
    <name type="common">Grape</name>
    <dbReference type="NCBI Taxonomy" id="29760"/>
    <lineage>
        <taxon>Eukaryota</taxon>
        <taxon>Viridiplantae</taxon>
        <taxon>Streptophyta</taxon>
        <taxon>Embryophyta</taxon>
        <taxon>Tracheophyta</taxon>
        <taxon>Spermatophyta</taxon>
        <taxon>Magnoliopsida</taxon>
        <taxon>eudicotyledons</taxon>
        <taxon>Gunneridae</taxon>
        <taxon>Pentapetalae</taxon>
        <taxon>rosids</taxon>
        <taxon>Vitales</taxon>
        <taxon>Vitaceae</taxon>
        <taxon>Viteae</taxon>
        <taxon>Vitis</taxon>
    </lineage>
</organism>
<evidence type="ECO:0000256" key="2">
    <source>
        <dbReference type="SAM" id="MobiDB-lite"/>
    </source>
</evidence>
<dbReference type="GO" id="GO:0004190">
    <property type="term" value="F:aspartic-type endopeptidase activity"/>
    <property type="evidence" value="ECO:0007669"/>
    <property type="project" value="UniProtKB-KW"/>
</dbReference>
<feature type="domain" description="Reverse transcriptase Ty1/copia-type" evidence="3">
    <location>
        <begin position="572"/>
        <end position="719"/>
    </location>
</feature>
<evidence type="ECO:0000313" key="7">
    <source>
        <dbReference type="Proteomes" id="UP000288805"/>
    </source>
</evidence>
<dbReference type="PANTHER" id="PTHR11439:SF450">
    <property type="entry name" value="REVERSE TRANSCRIPTASE TY1_COPIA-TYPE DOMAIN-CONTAINING PROTEIN"/>
    <property type="match status" value="1"/>
</dbReference>
<keyword evidence="1" id="KW-0645">Protease</keyword>
<feature type="region of interest" description="Disordered" evidence="2">
    <location>
        <begin position="375"/>
        <end position="401"/>
    </location>
</feature>
<gene>
    <name evidence="6" type="primary">RE2_1129</name>
    <name evidence="6" type="ORF">CK203_094756</name>
</gene>
<dbReference type="InterPro" id="IPR043502">
    <property type="entry name" value="DNA/RNA_pol_sf"/>
</dbReference>
<keyword evidence="1" id="KW-0064">Aspartyl protease</keyword>
<dbReference type="Pfam" id="PF22936">
    <property type="entry name" value="Pol_BBD"/>
    <property type="match status" value="1"/>
</dbReference>
<comment type="caution">
    <text evidence="6">The sequence shown here is derived from an EMBL/GenBank/DDBJ whole genome shotgun (WGS) entry which is preliminary data.</text>
</comment>
<dbReference type="OrthoDB" id="1931513at2759"/>
<dbReference type="CDD" id="cd09272">
    <property type="entry name" value="RNase_HI_RT_Ty1"/>
    <property type="match status" value="1"/>
</dbReference>
<evidence type="ECO:0000256" key="1">
    <source>
        <dbReference type="ARBA" id="ARBA00022750"/>
    </source>
</evidence>
<proteinExistence type="predicted"/>
<dbReference type="Proteomes" id="UP000288805">
    <property type="component" value="Unassembled WGS sequence"/>
</dbReference>
<protein>
    <submittedName>
        <fullName evidence="6">Retrovirus-related Pol polyprotein from transposon RE2</fullName>
    </submittedName>
</protein>
<evidence type="ECO:0000259" key="5">
    <source>
        <dbReference type="Pfam" id="PF25597"/>
    </source>
</evidence>
<feature type="domain" description="Reverse transcriptase Ty1/copia-type" evidence="3">
    <location>
        <begin position="96"/>
        <end position="257"/>
    </location>
</feature>
<dbReference type="EMBL" id="QGNW01001183">
    <property type="protein sequence ID" value="RVW51377.1"/>
    <property type="molecule type" value="Genomic_DNA"/>
</dbReference>
<dbReference type="Pfam" id="PF25597">
    <property type="entry name" value="SH3_retrovirus"/>
    <property type="match status" value="1"/>
</dbReference>
<keyword evidence="1" id="KW-0378">Hydrolase</keyword>
<dbReference type="InterPro" id="IPR054722">
    <property type="entry name" value="PolX-like_BBD"/>
</dbReference>
<feature type="domain" description="Retrovirus-related Pol polyprotein from transposon TNT 1-94-like beta-barrel" evidence="4">
    <location>
        <begin position="396"/>
        <end position="455"/>
    </location>
</feature>
<dbReference type="InterPro" id="IPR057670">
    <property type="entry name" value="SH3_retrovirus"/>
</dbReference>
<reference evidence="6 7" key="1">
    <citation type="journal article" date="2018" name="PLoS Genet.">
        <title>Population sequencing reveals clonal diversity and ancestral inbreeding in the grapevine cultivar Chardonnay.</title>
        <authorList>
            <person name="Roach M.J."/>
            <person name="Johnson D.L."/>
            <person name="Bohlmann J."/>
            <person name="van Vuuren H.J."/>
            <person name="Jones S.J."/>
            <person name="Pretorius I.S."/>
            <person name="Schmidt S.A."/>
            <person name="Borneman A.R."/>
        </authorList>
    </citation>
    <scope>NUCLEOTIDE SEQUENCE [LARGE SCALE GENOMIC DNA]</scope>
    <source>
        <strain evidence="7">cv. Chardonnay</strain>
        <tissue evidence="6">Leaf</tissue>
    </source>
</reference>
<accession>A0A438EUJ0</accession>
<evidence type="ECO:0000259" key="3">
    <source>
        <dbReference type="Pfam" id="PF07727"/>
    </source>
</evidence>
<dbReference type="AlphaFoldDB" id="A0A438EUJ0"/>
<dbReference type="SUPFAM" id="SSF56672">
    <property type="entry name" value="DNA/RNA polymerases"/>
    <property type="match status" value="2"/>
</dbReference>
<evidence type="ECO:0000259" key="4">
    <source>
        <dbReference type="Pfam" id="PF22936"/>
    </source>
</evidence>
<dbReference type="PANTHER" id="PTHR11439">
    <property type="entry name" value="GAG-POL-RELATED RETROTRANSPOSON"/>
    <property type="match status" value="1"/>
</dbReference>
<sequence length="987" mass="112541">MFNMMSSNIATTNSMADNSRYLDSGETHHFTPNYSKVDLINTIHKDQDTHNILLQGHIDCGLYKAMQDEYDALIKNMTWNLVPSPAHGKVIGYKWLDVQNEFLHGDLIEEVFMMQPPSFVLPKFPNHVCKLEKTLYGLKQSSCAWFTKLSHALSQWGFPSSLTDSSMFIYKSGSIFLVILIYVDDIIVIGTHSKSISKLILSLGHHFAIKDLGSHQYFLGIEVHHSASGLHLSQHKYITNLLARTSMTDSKSFHSPMAFGSAFSIHDETLLEDGTAYRIEEDYEVPSLGDNPSINQMKIHRERKTRKAKAKACLFYAVSPSILTRIMQIESAAAIWEMKESQTIKDYVEQLLSITNKALEQKRMMRQEGFIEGAFQAKSQNNDSNKDRKKNKKNNKELDKTTVSKVRIGNGEYISTRGKRTVAIESVSSLNPDVLFVPNIDQNLLSVGQILEKGFKVLFEDKFCMIKDANGKNVFKIKMRGKSFALNLLEEEQTVVSQENNVTSLWHKRLGHFHHNEVLYMKKNQLAVKRDKLDKKAETGIFVGYNNQSKTYRVYMPHADKVIEELCMIGKNNTWELVDRPTHKKAIGVKWVYRTKLNSDGSVNKHNAKLVVKGYAQMFGVDFLETFAPVARLDTIRMLLALAAQMGWKIYQLDVKSIFLNGYLEEEIFVEQPEGFVVKGKEDKVYQLKKALYGLKQAPRAWYSRINAHLLSLGFKKRSNQCLMDKFKVEMEEVFEMTDLGDMSYFLRMEVHQNQHEIFICEQKSMIGCLMYLTATRPDMVHVDIVAQSTVEAEYIAVAANQALWIRKLLTDLNMEQTGSTQVFVNNQATISIAILMIIKIQAATLCLWALTSSYGLLQSKKLYLVPLLIESKYKVVANGAAELSWIGSLLRELNIAPTLFLASTMTTLVPTMTANPVFHGRTKHIEIDFHFVREKVFHKTLTMLYTPSVDQLADCLTKALPVQRFLHFRNKLTVLTRPLSLRGTDK</sequence>
<dbReference type="Pfam" id="PF07727">
    <property type="entry name" value="RVT_2"/>
    <property type="match status" value="2"/>
</dbReference>